<keyword evidence="4" id="KW-0808">Transferase</keyword>
<keyword evidence="7" id="KW-0067">ATP-binding</keyword>
<evidence type="ECO:0000256" key="1">
    <source>
        <dbReference type="ARBA" id="ARBA00000085"/>
    </source>
</evidence>
<keyword evidence="3" id="KW-0597">Phosphoprotein</keyword>
<dbReference type="PANTHER" id="PTHR41523">
    <property type="entry name" value="TWO-COMPONENT SYSTEM SENSOR PROTEIN"/>
    <property type="match status" value="1"/>
</dbReference>
<evidence type="ECO:0000256" key="8">
    <source>
        <dbReference type="SAM" id="Phobius"/>
    </source>
</evidence>
<dbReference type="InterPro" id="IPR005467">
    <property type="entry name" value="His_kinase_dom"/>
</dbReference>
<dbReference type="InterPro" id="IPR036890">
    <property type="entry name" value="HATPase_C_sf"/>
</dbReference>
<sequence>MTTSASTRSVSKIAAIATAAALVALLSILGTWATQSYFTTISRAEERAIASVKIVASHVSWIHQMGTQTVRRIDDALRLTDLRFDGNIRDMDVATQGLPTGVQAYVVDAEGRILYSTDPEIKPVDITDRDYFTAVRDGQTEYASSLLISRLNGDQIFVFSRRIVRDGKFMGAIMVSVPADITRPIWEMVDLGGDYAISFVRDDGMLVARYPLPETTLDMSGYILFTKYLKEAPAGTYRAETSPMDGVRRVVAYRRVEGTPFVAVAAADYDFLIQPFRQTLLMLGVVAIMIIGGAAVAGLWILHLLRAQEQQSAQLAKALETNEMLLREIHHRVKNNLQSVMSLVRLQMRGSDGFEALNSRIKSMIAVHEQIYKHDAYAQIDAAELIRAVVCSAVSVHDAKLRVEFDLQSQPVSADKATALALLVNEVVTNAIKYAYPDGNEDNLSVALTAQDELGKSLLTISDEGVGFDVGEVTPGTGTRLVDGSVRQLDGSYEFHSQGGTRFSATVTLV</sequence>
<evidence type="ECO:0000256" key="6">
    <source>
        <dbReference type="ARBA" id="ARBA00022777"/>
    </source>
</evidence>
<protein>
    <recommendedName>
        <fullName evidence="2">histidine kinase</fullName>
        <ecNumber evidence="2">2.7.13.3</ecNumber>
    </recommendedName>
</protein>
<keyword evidence="5" id="KW-0547">Nucleotide-binding</keyword>
<dbReference type="InterPro" id="IPR011495">
    <property type="entry name" value="Sig_transdc_His_kin_sub2_dim/P"/>
</dbReference>
<dbReference type="SUPFAM" id="SSF103190">
    <property type="entry name" value="Sensory domain-like"/>
    <property type="match status" value="1"/>
</dbReference>
<dbReference type="CDD" id="cd12914">
    <property type="entry name" value="PDC1_DGC_like"/>
    <property type="match status" value="1"/>
</dbReference>
<dbReference type="GO" id="GO:0004673">
    <property type="term" value="F:protein histidine kinase activity"/>
    <property type="evidence" value="ECO:0007669"/>
    <property type="project" value="UniProtKB-EC"/>
</dbReference>
<dbReference type="Pfam" id="PF07568">
    <property type="entry name" value="HisKA_2"/>
    <property type="match status" value="1"/>
</dbReference>
<dbReference type="Proteomes" id="UP000254764">
    <property type="component" value="Unassembled WGS sequence"/>
</dbReference>
<evidence type="ECO:0000259" key="9">
    <source>
        <dbReference type="PROSITE" id="PS50109"/>
    </source>
</evidence>
<feature type="domain" description="Histidine kinase" evidence="9">
    <location>
        <begin position="328"/>
        <end position="510"/>
    </location>
</feature>
<dbReference type="EC" id="2.7.13.3" evidence="2"/>
<gene>
    <name evidence="10" type="ORF">RHIZ70_467</name>
</gene>
<dbReference type="EMBL" id="UEYP01000013">
    <property type="protein sequence ID" value="SSC64759.1"/>
    <property type="molecule type" value="Genomic_DNA"/>
</dbReference>
<dbReference type="PANTHER" id="PTHR41523:SF8">
    <property type="entry name" value="ETHYLENE RESPONSE SENSOR PROTEIN"/>
    <property type="match status" value="1"/>
</dbReference>
<keyword evidence="8" id="KW-1133">Transmembrane helix</keyword>
<evidence type="ECO:0000256" key="3">
    <source>
        <dbReference type="ARBA" id="ARBA00022553"/>
    </source>
</evidence>
<dbReference type="Gene3D" id="3.30.450.20">
    <property type="entry name" value="PAS domain"/>
    <property type="match status" value="3"/>
</dbReference>
<evidence type="ECO:0000256" key="2">
    <source>
        <dbReference type="ARBA" id="ARBA00012438"/>
    </source>
</evidence>
<accession>A0A376AA78</accession>
<dbReference type="InterPro" id="IPR003594">
    <property type="entry name" value="HATPase_dom"/>
</dbReference>
<dbReference type="PROSITE" id="PS50109">
    <property type="entry name" value="HIS_KIN"/>
    <property type="match status" value="1"/>
</dbReference>
<evidence type="ECO:0000313" key="10">
    <source>
        <dbReference type="EMBL" id="SSC64759.1"/>
    </source>
</evidence>
<dbReference type="Pfam" id="PF22588">
    <property type="entry name" value="dCache_1_like"/>
    <property type="match status" value="1"/>
</dbReference>
<organism evidence="10 11">
    <name type="scientific">Ciceribacter selenitireducens ATCC BAA-1503</name>
    <dbReference type="NCBI Taxonomy" id="1336235"/>
    <lineage>
        <taxon>Bacteria</taxon>
        <taxon>Pseudomonadati</taxon>
        <taxon>Pseudomonadota</taxon>
        <taxon>Alphaproteobacteria</taxon>
        <taxon>Hyphomicrobiales</taxon>
        <taxon>Rhizobiaceae</taxon>
        <taxon>Ciceribacter</taxon>
    </lineage>
</organism>
<feature type="transmembrane region" description="Helical" evidence="8">
    <location>
        <begin position="280"/>
        <end position="302"/>
    </location>
</feature>
<dbReference type="InterPro" id="IPR054327">
    <property type="entry name" value="His-kinase-like_sensor"/>
</dbReference>
<evidence type="ECO:0000256" key="5">
    <source>
        <dbReference type="ARBA" id="ARBA00022741"/>
    </source>
</evidence>
<comment type="catalytic activity">
    <reaction evidence="1">
        <text>ATP + protein L-histidine = ADP + protein N-phospho-L-histidine.</text>
        <dbReference type="EC" id="2.7.13.3"/>
    </reaction>
</comment>
<name>A0A376AA78_9HYPH</name>
<keyword evidence="6" id="KW-0418">Kinase</keyword>
<dbReference type="SUPFAM" id="SSF55874">
    <property type="entry name" value="ATPase domain of HSP90 chaperone/DNA topoisomerase II/histidine kinase"/>
    <property type="match status" value="1"/>
</dbReference>
<evidence type="ECO:0000256" key="7">
    <source>
        <dbReference type="ARBA" id="ARBA00022840"/>
    </source>
</evidence>
<proteinExistence type="predicted"/>
<evidence type="ECO:0000313" key="11">
    <source>
        <dbReference type="Proteomes" id="UP000254764"/>
    </source>
</evidence>
<evidence type="ECO:0000256" key="4">
    <source>
        <dbReference type="ARBA" id="ARBA00022679"/>
    </source>
</evidence>
<dbReference type="InterPro" id="IPR029151">
    <property type="entry name" value="Sensor-like_sf"/>
</dbReference>
<keyword evidence="8" id="KW-0472">Membrane</keyword>
<keyword evidence="8" id="KW-0812">Transmembrane</keyword>
<dbReference type="Gene3D" id="3.30.565.10">
    <property type="entry name" value="Histidine kinase-like ATPase, C-terminal domain"/>
    <property type="match status" value="1"/>
</dbReference>
<keyword evidence="11" id="KW-1185">Reference proteome</keyword>
<dbReference type="Pfam" id="PF13581">
    <property type="entry name" value="HATPase_c_2"/>
    <property type="match status" value="1"/>
</dbReference>
<reference evidence="11" key="1">
    <citation type="submission" date="2018-07" db="EMBL/GenBank/DDBJ databases">
        <authorList>
            <person name="Peiro R."/>
            <person name="Begona"/>
            <person name="Cbmso G."/>
            <person name="Lopez M."/>
            <person name="Gonzalez S."/>
        </authorList>
    </citation>
    <scope>NUCLEOTIDE SEQUENCE [LARGE SCALE GENOMIC DNA]</scope>
</reference>
<dbReference type="RefSeq" id="WP_181904067.1">
    <property type="nucleotide sequence ID" value="NZ_UEYP01000013.1"/>
</dbReference>
<dbReference type="GO" id="GO:0005524">
    <property type="term" value="F:ATP binding"/>
    <property type="evidence" value="ECO:0007669"/>
    <property type="project" value="UniProtKB-KW"/>
</dbReference>
<dbReference type="AlphaFoldDB" id="A0A376AA78"/>
<dbReference type="CDD" id="cd12915">
    <property type="entry name" value="PDC2_DGC_like"/>
    <property type="match status" value="1"/>
</dbReference>